<dbReference type="InterPro" id="IPR023214">
    <property type="entry name" value="HAD_sf"/>
</dbReference>
<dbReference type="SFLD" id="SFLDG01135">
    <property type="entry name" value="C1.5.6:_HAD__Beta-PGM__Phospha"/>
    <property type="match status" value="1"/>
</dbReference>
<organism evidence="4 5">
    <name type="scientific">Acidocella aquatica</name>
    <dbReference type="NCBI Taxonomy" id="1922313"/>
    <lineage>
        <taxon>Bacteria</taxon>
        <taxon>Pseudomonadati</taxon>
        <taxon>Pseudomonadota</taxon>
        <taxon>Alphaproteobacteria</taxon>
        <taxon>Acetobacterales</taxon>
        <taxon>Acidocellaceae</taxon>
        <taxon>Acidocella</taxon>
    </lineage>
</organism>
<dbReference type="SFLD" id="SFLDF00045">
    <property type="entry name" value="2-haloacid_dehalogenase"/>
    <property type="match status" value="1"/>
</dbReference>
<dbReference type="NCBIfam" id="TIGR01428">
    <property type="entry name" value="HAD_type_II"/>
    <property type="match status" value="1"/>
</dbReference>
<dbReference type="InterPro" id="IPR051540">
    <property type="entry name" value="S-2-haloacid_dehalogenase"/>
</dbReference>
<dbReference type="NCBIfam" id="TIGR01493">
    <property type="entry name" value="HAD-SF-IA-v2"/>
    <property type="match status" value="1"/>
</dbReference>
<dbReference type="PANTHER" id="PTHR43316">
    <property type="entry name" value="HYDROLASE, HALOACID DELAHOGENASE-RELATED"/>
    <property type="match status" value="1"/>
</dbReference>
<dbReference type="InterPro" id="IPR006328">
    <property type="entry name" value="2-HAD"/>
</dbReference>
<comment type="function">
    <text evidence="3">Catalyzes the hydrolytic dehalogenation of small (S)-2-haloalkanoic acids to yield the corresponding (R)-2-hydroxyalkanoic acids.</text>
</comment>
<comment type="caution">
    <text evidence="4">The sequence shown here is derived from an EMBL/GenBank/DDBJ whole genome shotgun (WGS) entry which is preliminary data.</text>
</comment>
<comment type="similarity">
    <text evidence="1 3">Belongs to the HAD-like hydrolase superfamily. S-2-haloalkanoic acid dehalogenase family.</text>
</comment>
<dbReference type="Gene3D" id="1.10.150.240">
    <property type="entry name" value="Putative phosphatase, domain 2"/>
    <property type="match status" value="1"/>
</dbReference>
<proteinExistence type="inferred from homology"/>
<reference evidence="5" key="1">
    <citation type="journal article" date="2019" name="Int. J. Syst. Evol. Microbiol.">
        <title>The Global Catalogue of Microorganisms (GCM) 10K type strain sequencing project: providing services to taxonomists for standard genome sequencing and annotation.</title>
        <authorList>
            <consortium name="The Broad Institute Genomics Platform"/>
            <consortium name="The Broad Institute Genome Sequencing Center for Infectious Disease"/>
            <person name="Wu L."/>
            <person name="Ma J."/>
        </authorList>
    </citation>
    <scope>NUCLEOTIDE SEQUENCE [LARGE SCALE GENOMIC DNA]</scope>
    <source>
        <strain evidence="5">NBRC 112502</strain>
    </source>
</reference>
<evidence type="ECO:0000313" key="5">
    <source>
        <dbReference type="Proteomes" id="UP001156641"/>
    </source>
</evidence>
<gene>
    <name evidence="4" type="ORF">GCM10010909_28850</name>
</gene>
<dbReference type="EC" id="3.8.1.2" evidence="3"/>
<dbReference type="Pfam" id="PF00702">
    <property type="entry name" value="Hydrolase"/>
    <property type="match status" value="1"/>
</dbReference>
<keyword evidence="5" id="KW-1185">Reference proteome</keyword>
<keyword evidence="2 3" id="KW-0378">Hydrolase</keyword>
<dbReference type="InterPro" id="IPR006439">
    <property type="entry name" value="HAD-SF_hydro_IA"/>
</dbReference>
<dbReference type="SFLD" id="SFLDG01129">
    <property type="entry name" value="C1.5:_HAD__Beta-PGM__Phosphata"/>
    <property type="match status" value="1"/>
</dbReference>
<evidence type="ECO:0000313" key="4">
    <source>
        <dbReference type="EMBL" id="GLR68204.1"/>
    </source>
</evidence>
<dbReference type="SFLD" id="SFLDS00003">
    <property type="entry name" value="Haloacid_Dehalogenase"/>
    <property type="match status" value="1"/>
</dbReference>
<name>A0ABQ6ADM4_9PROT</name>
<dbReference type="SUPFAM" id="SSF56784">
    <property type="entry name" value="HAD-like"/>
    <property type="match status" value="1"/>
</dbReference>
<comment type="catalytic activity">
    <reaction evidence="3">
        <text>an (S)-2-haloacid + H2O = a (2R)-2-hydroxycarboxylate + a halide anion + H(+)</text>
        <dbReference type="Rhea" id="RHEA:11192"/>
        <dbReference type="ChEBI" id="CHEBI:15377"/>
        <dbReference type="ChEBI" id="CHEBI:15378"/>
        <dbReference type="ChEBI" id="CHEBI:16042"/>
        <dbReference type="ChEBI" id="CHEBI:58314"/>
        <dbReference type="ChEBI" id="CHEBI:137405"/>
        <dbReference type="EC" id="3.8.1.2"/>
    </reaction>
</comment>
<dbReference type="PANTHER" id="PTHR43316:SF3">
    <property type="entry name" value="HALOACID DEHALOGENASE, TYPE II (AFU_ORTHOLOGUE AFUA_2G07750)-RELATED"/>
    <property type="match status" value="1"/>
</dbReference>
<dbReference type="EMBL" id="BSOS01000080">
    <property type="protein sequence ID" value="GLR68204.1"/>
    <property type="molecule type" value="Genomic_DNA"/>
</dbReference>
<dbReference type="PRINTS" id="PR00413">
    <property type="entry name" value="HADHALOGNASE"/>
</dbReference>
<dbReference type="RefSeq" id="WP_284259046.1">
    <property type="nucleotide sequence ID" value="NZ_BSOS01000080.1"/>
</dbReference>
<evidence type="ECO:0000256" key="3">
    <source>
        <dbReference type="RuleBase" id="RU368077"/>
    </source>
</evidence>
<dbReference type="Gene3D" id="3.40.50.1000">
    <property type="entry name" value="HAD superfamily/HAD-like"/>
    <property type="match status" value="1"/>
</dbReference>
<protein>
    <recommendedName>
        <fullName evidence="3">(S)-2-haloacid dehalogenase</fullName>
        <ecNumber evidence="3">3.8.1.2</ecNumber>
    </recommendedName>
    <alternativeName>
        <fullName evidence="3">2-haloalkanoic acid dehalogenase</fullName>
    </alternativeName>
    <alternativeName>
        <fullName evidence="3">Halocarboxylic acid halidohydrolase</fullName>
    </alternativeName>
    <alternativeName>
        <fullName evidence="3">L-2-haloacid dehalogenase</fullName>
    </alternativeName>
</protein>
<dbReference type="InterPro" id="IPR036412">
    <property type="entry name" value="HAD-like_sf"/>
</dbReference>
<dbReference type="CDD" id="cd02588">
    <property type="entry name" value="HAD_L2-DEX"/>
    <property type="match status" value="1"/>
</dbReference>
<evidence type="ECO:0000256" key="1">
    <source>
        <dbReference type="ARBA" id="ARBA00008106"/>
    </source>
</evidence>
<dbReference type="Proteomes" id="UP001156641">
    <property type="component" value="Unassembled WGS sequence"/>
</dbReference>
<sequence>MMTKFPQIRAMVFDAYGTLFDVGAAVALCDDIAPPQRAALAALWRDKQLQYTWLRGLQKRHADFGQVTAEALDYALEATGLASPELRQRLLVLYRTLEAYPEVSAALEALRARGLVTAILSNGTPDMLRAAVEHAGISHLLDHVLSVEEVGVFKPAPEVYQLAVDRLGIPAQEIGFVSANGWDAYAASAFGFQVIWCNRAGQPAERLPGAPRAVVRGLEELPTLMAE</sequence>
<evidence type="ECO:0000256" key="2">
    <source>
        <dbReference type="ARBA" id="ARBA00022801"/>
    </source>
</evidence>
<accession>A0ABQ6ADM4</accession>
<dbReference type="InterPro" id="IPR023198">
    <property type="entry name" value="PGP-like_dom2"/>
</dbReference>